<reference evidence="1 2" key="1">
    <citation type="journal article" date="2015" name="Genome Biol. Evol.">
        <title>Comparative Genomics of a Bacterivorous Green Alga Reveals Evolutionary Causalities and Consequences of Phago-Mixotrophic Mode of Nutrition.</title>
        <authorList>
            <person name="Burns J.A."/>
            <person name="Paasch A."/>
            <person name="Narechania A."/>
            <person name="Kim E."/>
        </authorList>
    </citation>
    <scope>NUCLEOTIDE SEQUENCE [LARGE SCALE GENOMIC DNA]</scope>
    <source>
        <strain evidence="1 2">PLY_AMNH</strain>
    </source>
</reference>
<dbReference type="EMBL" id="LGRX02026901">
    <property type="protein sequence ID" value="KAK3250116.1"/>
    <property type="molecule type" value="Genomic_DNA"/>
</dbReference>
<protein>
    <submittedName>
        <fullName evidence="1">Uncharacterized protein</fullName>
    </submittedName>
</protein>
<dbReference type="Proteomes" id="UP001190700">
    <property type="component" value="Unassembled WGS sequence"/>
</dbReference>
<dbReference type="AlphaFoldDB" id="A0AAE0F2X6"/>
<comment type="caution">
    <text evidence="1">The sequence shown here is derived from an EMBL/GenBank/DDBJ whole genome shotgun (WGS) entry which is preliminary data.</text>
</comment>
<proteinExistence type="predicted"/>
<evidence type="ECO:0000313" key="2">
    <source>
        <dbReference type="Proteomes" id="UP001190700"/>
    </source>
</evidence>
<name>A0AAE0F2X6_9CHLO</name>
<keyword evidence="2" id="KW-1185">Reference proteome</keyword>
<evidence type="ECO:0000313" key="1">
    <source>
        <dbReference type="EMBL" id="KAK3250116.1"/>
    </source>
</evidence>
<organism evidence="1 2">
    <name type="scientific">Cymbomonas tetramitiformis</name>
    <dbReference type="NCBI Taxonomy" id="36881"/>
    <lineage>
        <taxon>Eukaryota</taxon>
        <taxon>Viridiplantae</taxon>
        <taxon>Chlorophyta</taxon>
        <taxon>Pyramimonadophyceae</taxon>
        <taxon>Pyramimonadales</taxon>
        <taxon>Pyramimonadaceae</taxon>
        <taxon>Cymbomonas</taxon>
    </lineage>
</organism>
<sequence length="90" mass="9982">MIIYVKTQFAAAGLDLATFDDVDKPVVAVVNELAYDTLSECIEADSTAEVHFVATMIVPSCDHGRIDIYILLVGRILYLGRYHFMISQAI</sequence>
<accession>A0AAE0F2X6</accession>
<gene>
    <name evidence="1" type="ORF">CYMTET_40482</name>
</gene>